<evidence type="ECO:0000256" key="4">
    <source>
        <dbReference type="ARBA" id="ARBA00022448"/>
    </source>
</evidence>
<dbReference type="GO" id="GO:0005886">
    <property type="term" value="C:plasma membrane"/>
    <property type="evidence" value="ECO:0007669"/>
    <property type="project" value="UniProtKB-SubCell"/>
</dbReference>
<dbReference type="Proteomes" id="UP000276437">
    <property type="component" value="Chromosome"/>
</dbReference>
<evidence type="ECO:0000256" key="19">
    <source>
        <dbReference type="ARBA" id="ARBA00033239"/>
    </source>
</evidence>
<dbReference type="SUPFAM" id="SSF56784">
    <property type="entry name" value="HAD-like"/>
    <property type="match status" value="1"/>
</dbReference>
<keyword evidence="12 22" id="KW-0067">ATP-binding</keyword>
<proteinExistence type="inferred from homology"/>
<dbReference type="InterPro" id="IPR001757">
    <property type="entry name" value="P_typ_ATPase"/>
</dbReference>
<dbReference type="InterPro" id="IPR017969">
    <property type="entry name" value="Heavy-metal-associated_CS"/>
</dbReference>
<keyword evidence="4" id="KW-0813">Transport</keyword>
<dbReference type="PROSITE" id="PS50846">
    <property type="entry name" value="HMA_2"/>
    <property type="match status" value="2"/>
</dbReference>
<dbReference type="InterPro" id="IPR008250">
    <property type="entry name" value="ATPase_P-typ_transduc_dom_A_sf"/>
</dbReference>
<dbReference type="KEGG" id="mana:MAMMFC1_01316"/>
<dbReference type="AlphaFoldDB" id="A0A348AHV7"/>
<keyword evidence="15" id="KW-0186">Copper</keyword>
<dbReference type="Gene3D" id="3.30.70.100">
    <property type="match status" value="2"/>
</dbReference>
<dbReference type="InterPro" id="IPR036412">
    <property type="entry name" value="HAD-like_sf"/>
</dbReference>
<dbReference type="EMBL" id="AP018449">
    <property type="protein sequence ID" value="BBB90655.1"/>
    <property type="molecule type" value="Genomic_DNA"/>
</dbReference>
<dbReference type="NCBIfam" id="TIGR01511">
    <property type="entry name" value="ATPase-IB1_Cu"/>
    <property type="match status" value="1"/>
</dbReference>
<dbReference type="Pfam" id="PF00122">
    <property type="entry name" value="E1-E2_ATPase"/>
    <property type="match status" value="1"/>
</dbReference>
<evidence type="ECO:0000313" key="25">
    <source>
        <dbReference type="EMBL" id="BBB90655.1"/>
    </source>
</evidence>
<evidence type="ECO:0000256" key="7">
    <source>
        <dbReference type="ARBA" id="ARBA00022553"/>
    </source>
</evidence>
<dbReference type="FunFam" id="2.70.150.10:FF:000002">
    <property type="entry name" value="Copper-transporting ATPase 1, putative"/>
    <property type="match status" value="1"/>
</dbReference>
<dbReference type="InterPro" id="IPR023299">
    <property type="entry name" value="ATPase_P-typ_cyto_dom_N"/>
</dbReference>
<feature type="transmembrane region" description="Helical" evidence="22">
    <location>
        <begin position="274"/>
        <end position="291"/>
    </location>
</feature>
<keyword evidence="25" id="KW-0378">Hydrolase</keyword>
<dbReference type="Pfam" id="PF00403">
    <property type="entry name" value="HMA"/>
    <property type="match status" value="2"/>
</dbReference>
<dbReference type="PANTHER" id="PTHR48085">
    <property type="entry name" value="CADMIUM/ZINC-TRANSPORTING ATPASE HMA2-RELATED"/>
    <property type="match status" value="1"/>
</dbReference>
<dbReference type="Gene3D" id="3.40.50.1000">
    <property type="entry name" value="HAD superfamily/HAD-like"/>
    <property type="match status" value="1"/>
</dbReference>
<feature type="transmembrane region" description="Helical" evidence="22">
    <location>
        <begin position="530"/>
        <end position="554"/>
    </location>
</feature>
<dbReference type="SFLD" id="SFLDG00002">
    <property type="entry name" value="C1.7:_P-type_atpase_like"/>
    <property type="match status" value="1"/>
</dbReference>
<feature type="region of interest" description="Disordered" evidence="23">
    <location>
        <begin position="1"/>
        <end position="30"/>
    </location>
</feature>
<dbReference type="InterPro" id="IPR023298">
    <property type="entry name" value="ATPase_P-typ_TM_dom_sf"/>
</dbReference>
<comment type="catalytic activity">
    <reaction evidence="21">
        <text>Cd(2+)(in) + ATP + H2O = Cd(2+)(out) + ADP + phosphate + H(+)</text>
        <dbReference type="Rhea" id="RHEA:12132"/>
        <dbReference type="ChEBI" id="CHEBI:15377"/>
        <dbReference type="ChEBI" id="CHEBI:15378"/>
        <dbReference type="ChEBI" id="CHEBI:30616"/>
        <dbReference type="ChEBI" id="CHEBI:43474"/>
        <dbReference type="ChEBI" id="CHEBI:48775"/>
        <dbReference type="ChEBI" id="CHEBI:456216"/>
        <dbReference type="EC" id="7.2.2.21"/>
    </reaction>
</comment>
<evidence type="ECO:0000256" key="13">
    <source>
        <dbReference type="ARBA" id="ARBA00022967"/>
    </source>
</evidence>
<evidence type="ECO:0000256" key="6">
    <source>
        <dbReference type="ARBA" id="ARBA00022539"/>
    </source>
</evidence>
<dbReference type="InterPro" id="IPR006122">
    <property type="entry name" value="HMA_Cu_ion-bd"/>
</dbReference>
<dbReference type="SUPFAM" id="SSF55008">
    <property type="entry name" value="HMA, heavy metal-associated domain"/>
    <property type="match status" value="2"/>
</dbReference>
<dbReference type="FunFam" id="3.30.70.100:FF:000001">
    <property type="entry name" value="ATPase copper transporting beta"/>
    <property type="match status" value="1"/>
</dbReference>
<gene>
    <name evidence="25" type="primary">cadA_1</name>
    <name evidence="25" type="ORF">MAMMFC1_01316</name>
</gene>
<dbReference type="GO" id="GO:0005524">
    <property type="term" value="F:ATP binding"/>
    <property type="evidence" value="ECO:0007669"/>
    <property type="project" value="UniProtKB-UniRule"/>
</dbReference>
<evidence type="ECO:0000259" key="24">
    <source>
        <dbReference type="PROSITE" id="PS50846"/>
    </source>
</evidence>
<sequence>MSFKKLSGNKPPKKTACQSGCCSPASEPSTKPKPAATCGCCPPSIPAAAAEPGCSCCSEEPPVRPVAEPACDCCTGADAVATPAPATCDCCADTVHPASAQTTPSRANTLTSTFTVDGLDCADCAAKLEKRISKLTGVMDANVNFATAKLKVTYDQSKLQPAQIAKAVGGFGYQAALMPAAGGPSGTQQSVFQVAGLDCGDCAAKLEKRIAALAGVASAQVNFAAGKMTVEHAAPVADILQAVKQAGYQAERLTAGPRRPEAKAAWWSNRRTQAMIVSGVILGLATVLEWLNYGNTVLIPLYVAAAVIGGYSAAKSGLYGLRSLTFDMNFLMTVAVIGAAAIGEWSEGAAVAFLFSFGNTLQTYTMDKTRQSIRALMELAPPEALVRRDGVEERLPVEEIVTGDAMIVKPGERIAMDGIVKSGLSAVNQATITGESLPVEKTAGDPVYAGTVNEHGALEIEVTHIAADSTLAKIMHLVEEAQAQKAPSQQFVDVFAKYYTPAVLLVAAGIMVLPWLLFNQPFAPWFYKGLVLLVISCPCALVISTPVSIVSAIGNASRNGVLIKGGAHLEQMGGIQAIAFDKTGTLTYGRPVVTELLPLGEKKEHELLTLAAAVEKWSEHPLAVAIVEKAKQLPLPPATNFKALVGRGAQADVNGQTVYVGNPRLFEELGLSLKQHKEVMISLEEQGKTVMLIGSQTSIWGLIAVADTLRHNSKDAIRELRQAGMKHIAMLSGDNSRVAAFISKTLNLDAYYSELLPQDKVTTVQKLTKEYGTVVMVGDGVNDAPALAAASVGVAMGVAGSDTALETADIALMADDLGKLAYVINLSRKTVAIIKQNIGFSLLTKIVFVIFTFWGYVDLWLAVLADMGSSILVTLNGMRLMQRLR</sequence>
<keyword evidence="14 22" id="KW-1133">Transmembrane helix</keyword>
<dbReference type="CDD" id="cd00371">
    <property type="entry name" value="HMA"/>
    <property type="match status" value="2"/>
</dbReference>
<evidence type="ECO:0000256" key="8">
    <source>
        <dbReference type="ARBA" id="ARBA00022692"/>
    </source>
</evidence>
<dbReference type="NCBIfam" id="TIGR00003">
    <property type="entry name" value="copper ion binding protein"/>
    <property type="match status" value="2"/>
</dbReference>
<evidence type="ECO:0000256" key="22">
    <source>
        <dbReference type="RuleBase" id="RU362081"/>
    </source>
</evidence>
<feature type="domain" description="HMA" evidence="24">
    <location>
        <begin position="188"/>
        <end position="251"/>
    </location>
</feature>
<evidence type="ECO:0000256" key="2">
    <source>
        <dbReference type="ARBA" id="ARBA00006024"/>
    </source>
</evidence>
<dbReference type="SFLD" id="SFLDF00027">
    <property type="entry name" value="p-type_atpase"/>
    <property type="match status" value="1"/>
</dbReference>
<dbReference type="PRINTS" id="PR00119">
    <property type="entry name" value="CATATPASE"/>
</dbReference>
<feature type="transmembrane region" description="Helical" evidence="22">
    <location>
        <begin position="837"/>
        <end position="854"/>
    </location>
</feature>
<keyword evidence="17 22" id="KW-0472">Membrane</keyword>
<dbReference type="PROSITE" id="PS01229">
    <property type="entry name" value="COF_2"/>
    <property type="match status" value="1"/>
</dbReference>
<organism evidence="25 26">
    <name type="scientific">Methylomusa anaerophila</name>
    <dbReference type="NCBI Taxonomy" id="1930071"/>
    <lineage>
        <taxon>Bacteria</taxon>
        <taxon>Bacillati</taxon>
        <taxon>Bacillota</taxon>
        <taxon>Negativicutes</taxon>
        <taxon>Selenomonadales</taxon>
        <taxon>Sporomusaceae</taxon>
        <taxon>Methylomusa</taxon>
    </lineage>
</organism>
<keyword evidence="5 22" id="KW-1003">Cell membrane</keyword>
<evidence type="ECO:0000256" key="16">
    <source>
        <dbReference type="ARBA" id="ARBA00023065"/>
    </source>
</evidence>
<dbReference type="GO" id="GO:0005507">
    <property type="term" value="F:copper ion binding"/>
    <property type="evidence" value="ECO:0007669"/>
    <property type="project" value="InterPro"/>
</dbReference>
<dbReference type="PANTHER" id="PTHR48085:SF5">
    <property type="entry name" value="CADMIUM_ZINC-TRANSPORTING ATPASE HMA4-RELATED"/>
    <property type="match status" value="1"/>
</dbReference>
<comment type="similarity">
    <text evidence="2 22">Belongs to the cation transport ATPase (P-type) (TC 3.A.3) family. Type IB subfamily.</text>
</comment>
<keyword evidence="7" id="KW-0597">Phosphoprotein</keyword>
<dbReference type="NCBIfam" id="TIGR01525">
    <property type="entry name" value="ATPase-IB_hvy"/>
    <property type="match status" value="1"/>
</dbReference>
<protein>
    <recommendedName>
        <fullName evidence="3">Copper-exporting P-type ATPase</fullName>
        <ecNumber evidence="20">7.2.2.21</ecNumber>
    </recommendedName>
    <alternativeName>
        <fullName evidence="18">Copper-exporting P-type ATPase A</fullName>
    </alternativeName>
    <alternativeName>
        <fullName evidence="19">Cu(+)-exporting ATPase</fullName>
    </alternativeName>
</protein>
<dbReference type="InterPro" id="IPR006121">
    <property type="entry name" value="HMA_dom"/>
</dbReference>
<evidence type="ECO:0000256" key="15">
    <source>
        <dbReference type="ARBA" id="ARBA00023008"/>
    </source>
</evidence>
<keyword evidence="13" id="KW-1278">Translocase</keyword>
<dbReference type="PROSITE" id="PS00154">
    <property type="entry name" value="ATPASE_E1_E2"/>
    <property type="match status" value="1"/>
</dbReference>
<keyword evidence="26" id="KW-1185">Reference proteome</keyword>
<dbReference type="InterPro" id="IPR059000">
    <property type="entry name" value="ATPase_P-type_domA"/>
</dbReference>
<dbReference type="OrthoDB" id="9760802at2"/>
<dbReference type="InterPro" id="IPR027256">
    <property type="entry name" value="P-typ_ATPase_IB"/>
</dbReference>
<evidence type="ECO:0000256" key="14">
    <source>
        <dbReference type="ARBA" id="ARBA00022989"/>
    </source>
</evidence>
<evidence type="ECO:0000256" key="1">
    <source>
        <dbReference type="ARBA" id="ARBA00004651"/>
    </source>
</evidence>
<feature type="domain" description="HMA" evidence="24">
    <location>
        <begin position="110"/>
        <end position="176"/>
    </location>
</feature>
<accession>A0A348AHV7</accession>
<dbReference type="Gene3D" id="2.70.150.10">
    <property type="entry name" value="Calcium-transporting ATPase, cytoplasmic transduction domain A"/>
    <property type="match status" value="1"/>
</dbReference>
<dbReference type="SUPFAM" id="SSF81653">
    <property type="entry name" value="Calcium ATPase, transduction domain A"/>
    <property type="match status" value="1"/>
</dbReference>
<dbReference type="InterPro" id="IPR036163">
    <property type="entry name" value="HMA_dom_sf"/>
</dbReference>
<dbReference type="EC" id="7.2.2.21" evidence="20"/>
<dbReference type="InterPro" id="IPR044492">
    <property type="entry name" value="P_typ_ATPase_HD_dom"/>
</dbReference>
<evidence type="ECO:0000256" key="23">
    <source>
        <dbReference type="SAM" id="MobiDB-lite"/>
    </source>
</evidence>
<dbReference type="SUPFAM" id="SSF81665">
    <property type="entry name" value="Calcium ATPase, transmembrane domain M"/>
    <property type="match status" value="1"/>
</dbReference>
<name>A0A348AHV7_9FIRM</name>
<evidence type="ECO:0000256" key="21">
    <source>
        <dbReference type="ARBA" id="ARBA00049338"/>
    </source>
</evidence>
<keyword evidence="11 22" id="KW-0547">Nucleotide-binding</keyword>
<comment type="subcellular location">
    <subcellularLocation>
        <location evidence="1">Cell membrane</location>
        <topology evidence="1">Multi-pass membrane protein</topology>
    </subcellularLocation>
</comment>
<evidence type="ECO:0000313" key="26">
    <source>
        <dbReference type="Proteomes" id="UP000276437"/>
    </source>
</evidence>
<evidence type="ECO:0000256" key="17">
    <source>
        <dbReference type="ARBA" id="ARBA00023136"/>
    </source>
</evidence>
<dbReference type="NCBIfam" id="TIGR01494">
    <property type="entry name" value="ATPase_P-type"/>
    <property type="match status" value="1"/>
</dbReference>
<dbReference type="GO" id="GO:0008551">
    <property type="term" value="F:P-type cadmium transporter activity"/>
    <property type="evidence" value="ECO:0007669"/>
    <property type="project" value="UniProtKB-EC"/>
</dbReference>
<evidence type="ECO:0000256" key="5">
    <source>
        <dbReference type="ARBA" id="ARBA00022475"/>
    </source>
</evidence>
<evidence type="ECO:0000256" key="9">
    <source>
        <dbReference type="ARBA" id="ARBA00022723"/>
    </source>
</evidence>
<dbReference type="PROSITE" id="PS01047">
    <property type="entry name" value="HMA_1"/>
    <property type="match status" value="2"/>
</dbReference>
<dbReference type="InterPro" id="IPR051014">
    <property type="entry name" value="Cation_Transport_ATPase_IB"/>
</dbReference>
<dbReference type="InterPro" id="IPR023214">
    <property type="entry name" value="HAD_sf"/>
</dbReference>
<feature type="transmembrane region" description="Helical" evidence="22">
    <location>
        <begin position="297"/>
        <end position="314"/>
    </location>
</feature>
<evidence type="ECO:0000256" key="20">
    <source>
        <dbReference type="ARBA" id="ARBA00039103"/>
    </source>
</evidence>
<dbReference type="Gene3D" id="3.40.1110.10">
    <property type="entry name" value="Calcium-transporting ATPase, cytoplasmic domain N"/>
    <property type="match status" value="1"/>
</dbReference>
<dbReference type="InterPro" id="IPR018303">
    <property type="entry name" value="ATPase_P-typ_P_site"/>
</dbReference>
<dbReference type="SFLD" id="SFLDS00003">
    <property type="entry name" value="Haloacid_Dehalogenase"/>
    <property type="match status" value="1"/>
</dbReference>
<dbReference type="Pfam" id="PF00702">
    <property type="entry name" value="Hydrolase"/>
    <property type="match status" value="1"/>
</dbReference>
<feature type="transmembrane region" description="Helical" evidence="22">
    <location>
        <begin position="498"/>
        <end position="518"/>
    </location>
</feature>
<evidence type="ECO:0000256" key="18">
    <source>
        <dbReference type="ARBA" id="ARBA00029719"/>
    </source>
</evidence>
<evidence type="ECO:0000256" key="10">
    <source>
        <dbReference type="ARBA" id="ARBA00022737"/>
    </source>
</evidence>
<keyword evidence="10" id="KW-0677">Repeat</keyword>
<keyword evidence="9 22" id="KW-0479">Metal-binding</keyword>
<reference evidence="25 26" key="1">
    <citation type="journal article" date="2018" name="Int. J. Syst. Evol. Microbiol.">
        <title>Methylomusa anaerophila gen. nov., sp. nov., an anaerobic methanol-utilizing bacterium isolated from a microbial fuel cell.</title>
        <authorList>
            <person name="Amano N."/>
            <person name="Yamamuro A."/>
            <person name="Miyahara M."/>
            <person name="Kouzuma A."/>
            <person name="Abe T."/>
            <person name="Watanabe K."/>
        </authorList>
    </citation>
    <scope>NUCLEOTIDE SEQUENCE [LARGE SCALE GENOMIC DNA]</scope>
    <source>
        <strain evidence="25 26">MMFC1</strain>
    </source>
</reference>
<evidence type="ECO:0000256" key="3">
    <source>
        <dbReference type="ARBA" id="ARBA00015102"/>
    </source>
</evidence>
<evidence type="ECO:0000256" key="12">
    <source>
        <dbReference type="ARBA" id="ARBA00022840"/>
    </source>
</evidence>
<keyword evidence="8 22" id="KW-0812">Transmembrane</keyword>
<dbReference type="GO" id="GO:0016887">
    <property type="term" value="F:ATP hydrolysis activity"/>
    <property type="evidence" value="ECO:0007669"/>
    <property type="project" value="InterPro"/>
</dbReference>
<dbReference type="NCBIfam" id="TIGR01512">
    <property type="entry name" value="ATPase-IB2_Cd"/>
    <property type="match status" value="1"/>
</dbReference>
<dbReference type="PRINTS" id="PR00941">
    <property type="entry name" value="CDATPASE"/>
</dbReference>
<keyword evidence="6" id="KW-0104">Cadmium</keyword>
<keyword evidence="16" id="KW-0406">Ion transport</keyword>
<evidence type="ECO:0000256" key="11">
    <source>
        <dbReference type="ARBA" id="ARBA00022741"/>
    </source>
</evidence>